<evidence type="ECO:0000256" key="1">
    <source>
        <dbReference type="SAM" id="Phobius"/>
    </source>
</evidence>
<keyword evidence="1" id="KW-1133">Transmembrane helix</keyword>
<dbReference type="EMBL" id="CAJHIT010000005">
    <property type="protein sequence ID" value="CAD6502082.1"/>
    <property type="molecule type" value="Genomic_DNA"/>
</dbReference>
<accession>A0A9W4D539</accession>
<sequence length="65" mass="7290">MPREPVPAISNAAHAVWLVMKIPAHDKYSLFISAALTNSLTFYAQLVYGKIMRIRSPNRGIVVTY</sequence>
<proteinExistence type="predicted"/>
<feature type="transmembrane region" description="Helical" evidence="1">
    <location>
        <begin position="28"/>
        <end position="49"/>
    </location>
</feature>
<evidence type="ECO:0000313" key="2">
    <source>
        <dbReference type="EMBL" id="CAD6502082.1"/>
    </source>
</evidence>
<comment type="caution">
    <text evidence="2">The sequence shown here is derived from an EMBL/GenBank/DDBJ whole genome shotgun (WGS) entry which is preliminary data.</text>
</comment>
<keyword evidence="1" id="KW-0472">Membrane</keyword>
<evidence type="ECO:0000313" key="3">
    <source>
        <dbReference type="Proteomes" id="UP000683417"/>
    </source>
</evidence>
<gene>
    <name evidence="2" type="ORF">BGTH12_LOCUS3440</name>
</gene>
<name>A0A9W4D539_BLUGR</name>
<dbReference type="AlphaFoldDB" id="A0A9W4D539"/>
<organism evidence="2 3">
    <name type="scientific">Blumeria graminis f. sp. triticale</name>
    <dbReference type="NCBI Taxonomy" id="1689686"/>
    <lineage>
        <taxon>Eukaryota</taxon>
        <taxon>Fungi</taxon>
        <taxon>Dikarya</taxon>
        <taxon>Ascomycota</taxon>
        <taxon>Pezizomycotina</taxon>
        <taxon>Leotiomycetes</taxon>
        <taxon>Erysiphales</taxon>
        <taxon>Erysiphaceae</taxon>
        <taxon>Blumeria</taxon>
    </lineage>
</organism>
<protein>
    <submittedName>
        <fullName evidence="2">BgTH12-02324</fullName>
    </submittedName>
</protein>
<dbReference type="Proteomes" id="UP000683417">
    <property type="component" value="Unassembled WGS sequence"/>
</dbReference>
<reference evidence="2" key="1">
    <citation type="submission" date="2020-10" db="EMBL/GenBank/DDBJ databases">
        <authorList>
            <person name="Muller C M."/>
        </authorList>
    </citation>
    <scope>NUCLEOTIDE SEQUENCE</scope>
    <source>
        <strain evidence="2">THUN-12</strain>
    </source>
</reference>
<keyword evidence="1" id="KW-0812">Transmembrane</keyword>